<dbReference type="InterPro" id="IPR057358">
    <property type="entry name" value="UBL_ZFAND1-like"/>
</dbReference>
<dbReference type="SUPFAM" id="SSF118310">
    <property type="entry name" value="AN1-like Zinc finger"/>
    <property type="match status" value="2"/>
</dbReference>
<dbReference type="PANTHER" id="PTHR14677">
    <property type="entry name" value="ARSENITE INDUCUBLE RNA ASSOCIATED PROTEIN AIP-1-RELATED"/>
    <property type="match status" value="1"/>
</dbReference>
<name>A0A921ZBQ9_MANSE</name>
<sequence length="305" mass="34952">MEFPTLGEHCQFLDCNQTDFLPLQCKCAKVFCREHFNEHCLSGECELAPKPKEVNLKNVDQIFKCSEKGCRKGNLHEMVCGKCNKHYCIEHRFHPSCPEVDAETLAAKIEEWEAPRRQFQAANKNLQEKITENIRKALQSTAKVKTASKIHLMRIKQKAVGPKSIPVSDRVYFAIKKPKDMSPKPVKIVEDEDHLEKLDSVTLDPDLKDTVAVFISSKWSLGRMIDSVCDTCNIKNDNNKVGNLKLRIFRQLDGYCINPFKMDVEVSELMNEEVLLEGDKLVVEYVDNYILNSVDKTAHIFLFSE</sequence>
<dbReference type="EMBL" id="JH668477">
    <property type="protein sequence ID" value="KAG6454904.1"/>
    <property type="molecule type" value="Genomic_DNA"/>
</dbReference>
<protein>
    <recommendedName>
        <fullName evidence="1">ZFAND1-like ubiquitin-like domain-containing protein</fullName>
    </recommendedName>
</protein>
<dbReference type="InterPro" id="IPR035896">
    <property type="entry name" value="AN1-like_Znf"/>
</dbReference>
<dbReference type="Pfam" id="PF25327">
    <property type="entry name" value="UBL_ZFAND1"/>
    <property type="match status" value="1"/>
</dbReference>
<accession>A0A921ZBQ9</accession>
<dbReference type="Proteomes" id="UP000791440">
    <property type="component" value="Unassembled WGS sequence"/>
</dbReference>
<reference evidence="2" key="2">
    <citation type="submission" date="2020-12" db="EMBL/GenBank/DDBJ databases">
        <authorList>
            <person name="Kanost M."/>
        </authorList>
    </citation>
    <scope>NUCLEOTIDE SEQUENCE</scope>
</reference>
<evidence type="ECO:0000313" key="3">
    <source>
        <dbReference type="Proteomes" id="UP000791440"/>
    </source>
</evidence>
<keyword evidence="3" id="KW-1185">Reference proteome</keyword>
<organism evidence="2 3">
    <name type="scientific">Manduca sexta</name>
    <name type="common">Tobacco hawkmoth</name>
    <name type="synonym">Tobacco hornworm</name>
    <dbReference type="NCBI Taxonomy" id="7130"/>
    <lineage>
        <taxon>Eukaryota</taxon>
        <taxon>Metazoa</taxon>
        <taxon>Ecdysozoa</taxon>
        <taxon>Arthropoda</taxon>
        <taxon>Hexapoda</taxon>
        <taxon>Insecta</taxon>
        <taxon>Pterygota</taxon>
        <taxon>Neoptera</taxon>
        <taxon>Endopterygota</taxon>
        <taxon>Lepidoptera</taxon>
        <taxon>Glossata</taxon>
        <taxon>Ditrysia</taxon>
        <taxon>Bombycoidea</taxon>
        <taxon>Sphingidae</taxon>
        <taxon>Sphinginae</taxon>
        <taxon>Sphingini</taxon>
        <taxon>Manduca</taxon>
    </lineage>
</organism>
<gene>
    <name evidence="2" type="ORF">O3G_MSEX008912</name>
</gene>
<dbReference type="PANTHER" id="PTHR14677:SF20">
    <property type="entry name" value="ZINC FINGER AN1-TYPE CONTAINING 2A-RELATED"/>
    <property type="match status" value="1"/>
</dbReference>
<dbReference type="AlphaFoldDB" id="A0A921ZBQ9"/>
<comment type="caution">
    <text evidence="2">The sequence shown here is derived from an EMBL/GenBank/DDBJ whole genome shotgun (WGS) entry which is preliminary data.</text>
</comment>
<proteinExistence type="predicted"/>
<evidence type="ECO:0000313" key="2">
    <source>
        <dbReference type="EMBL" id="KAG6454904.1"/>
    </source>
</evidence>
<feature type="domain" description="ZFAND1-like ubiquitin-like" evidence="1">
    <location>
        <begin position="214"/>
        <end position="287"/>
    </location>
</feature>
<evidence type="ECO:0000259" key="1">
    <source>
        <dbReference type="Pfam" id="PF25327"/>
    </source>
</evidence>
<dbReference type="Gene3D" id="4.10.1110.10">
    <property type="entry name" value="AN1-like Zinc finger"/>
    <property type="match status" value="2"/>
</dbReference>
<reference evidence="2" key="1">
    <citation type="journal article" date="2016" name="Insect Biochem. Mol. Biol.">
        <title>Multifaceted biological insights from a draft genome sequence of the tobacco hornworm moth, Manduca sexta.</title>
        <authorList>
            <person name="Kanost M.R."/>
            <person name="Arrese E.L."/>
            <person name="Cao X."/>
            <person name="Chen Y.R."/>
            <person name="Chellapilla S."/>
            <person name="Goldsmith M.R."/>
            <person name="Grosse-Wilde E."/>
            <person name="Heckel D.G."/>
            <person name="Herndon N."/>
            <person name="Jiang H."/>
            <person name="Papanicolaou A."/>
            <person name="Qu J."/>
            <person name="Soulages J.L."/>
            <person name="Vogel H."/>
            <person name="Walters J."/>
            <person name="Waterhouse R.M."/>
            <person name="Ahn S.J."/>
            <person name="Almeida F.C."/>
            <person name="An C."/>
            <person name="Aqrawi P."/>
            <person name="Bretschneider A."/>
            <person name="Bryant W.B."/>
            <person name="Bucks S."/>
            <person name="Chao H."/>
            <person name="Chevignon G."/>
            <person name="Christen J.M."/>
            <person name="Clarke D.F."/>
            <person name="Dittmer N.T."/>
            <person name="Ferguson L.C.F."/>
            <person name="Garavelou S."/>
            <person name="Gordon K.H.J."/>
            <person name="Gunaratna R.T."/>
            <person name="Han Y."/>
            <person name="Hauser F."/>
            <person name="He Y."/>
            <person name="Heidel-Fischer H."/>
            <person name="Hirsh A."/>
            <person name="Hu Y."/>
            <person name="Jiang H."/>
            <person name="Kalra D."/>
            <person name="Klinner C."/>
            <person name="Konig C."/>
            <person name="Kovar C."/>
            <person name="Kroll A.R."/>
            <person name="Kuwar S.S."/>
            <person name="Lee S.L."/>
            <person name="Lehman R."/>
            <person name="Li K."/>
            <person name="Li Z."/>
            <person name="Liang H."/>
            <person name="Lovelace S."/>
            <person name="Lu Z."/>
            <person name="Mansfield J.H."/>
            <person name="McCulloch K.J."/>
            <person name="Mathew T."/>
            <person name="Morton B."/>
            <person name="Muzny D.M."/>
            <person name="Neunemann D."/>
            <person name="Ongeri F."/>
            <person name="Pauchet Y."/>
            <person name="Pu L.L."/>
            <person name="Pyrousis I."/>
            <person name="Rao X.J."/>
            <person name="Redding A."/>
            <person name="Roesel C."/>
            <person name="Sanchez-Gracia A."/>
            <person name="Schaack S."/>
            <person name="Shukla A."/>
            <person name="Tetreau G."/>
            <person name="Wang Y."/>
            <person name="Xiong G.H."/>
            <person name="Traut W."/>
            <person name="Walsh T.K."/>
            <person name="Worley K.C."/>
            <person name="Wu D."/>
            <person name="Wu W."/>
            <person name="Wu Y.Q."/>
            <person name="Zhang X."/>
            <person name="Zou Z."/>
            <person name="Zucker H."/>
            <person name="Briscoe A.D."/>
            <person name="Burmester T."/>
            <person name="Clem R.J."/>
            <person name="Feyereisen R."/>
            <person name="Grimmelikhuijzen C.J.P."/>
            <person name="Hamodrakas S.J."/>
            <person name="Hansson B.S."/>
            <person name="Huguet E."/>
            <person name="Jermiin L.S."/>
            <person name="Lan Q."/>
            <person name="Lehman H.K."/>
            <person name="Lorenzen M."/>
            <person name="Merzendorfer H."/>
            <person name="Michalopoulos I."/>
            <person name="Morton D.B."/>
            <person name="Muthukrishnan S."/>
            <person name="Oakeshott J.G."/>
            <person name="Palmer W."/>
            <person name="Park Y."/>
            <person name="Passarelli A.L."/>
            <person name="Rozas J."/>
            <person name="Schwartz L.M."/>
            <person name="Smith W."/>
            <person name="Southgate A."/>
            <person name="Vilcinskas A."/>
            <person name="Vogt R."/>
            <person name="Wang P."/>
            <person name="Werren J."/>
            <person name="Yu X.Q."/>
            <person name="Zhou J.J."/>
            <person name="Brown S.J."/>
            <person name="Scherer S.E."/>
            <person name="Richards S."/>
            <person name="Blissard G.W."/>
        </authorList>
    </citation>
    <scope>NUCLEOTIDE SEQUENCE</scope>
</reference>
<dbReference type="GO" id="GO:0005737">
    <property type="term" value="C:cytoplasm"/>
    <property type="evidence" value="ECO:0007669"/>
    <property type="project" value="TreeGrafter"/>
</dbReference>